<name>A0A955RJT7_9BACT</name>
<protein>
    <submittedName>
        <fullName evidence="1">Uncharacterized protein</fullName>
    </submittedName>
</protein>
<accession>A0A955RJT7</accession>
<feature type="non-terminal residue" evidence="1">
    <location>
        <position position="139"/>
    </location>
</feature>
<dbReference type="AlphaFoldDB" id="A0A955RJT7"/>
<organism evidence="1 2">
    <name type="scientific">Candidatus Dojkabacteria bacterium</name>
    <dbReference type="NCBI Taxonomy" id="2099670"/>
    <lineage>
        <taxon>Bacteria</taxon>
        <taxon>Candidatus Dojkabacteria</taxon>
    </lineage>
</organism>
<evidence type="ECO:0000313" key="1">
    <source>
        <dbReference type="EMBL" id="MCA9383745.1"/>
    </source>
</evidence>
<sequence>MSETIQPALPLPQLEFGRFNLSDTQLQNIQAVNIKERYAGSRDWLDVLSIDLNGTHVTTDIQVMLGGGGLADSGFQLQPDTYSYFLVAIDEITGFYPDWMHEDPRIVRLNITKGHSISFIIGDEDSDIATNGFSLATEL</sequence>
<reference evidence="1" key="1">
    <citation type="submission" date="2020-04" db="EMBL/GenBank/DDBJ databases">
        <authorList>
            <person name="Zhang T."/>
        </authorList>
    </citation>
    <scope>NUCLEOTIDE SEQUENCE</scope>
    <source>
        <strain evidence="1">HKST-UBA14</strain>
    </source>
</reference>
<dbReference type="Proteomes" id="UP000783287">
    <property type="component" value="Unassembled WGS sequence"/>
</dbReference>
<gene>
    <name evidence="1" type="ORF">KC909_05235</name>
</gene>
<evidence type="ECO:0000313" key="2">
    <source>
        <dbReference type="Proteomes" id="UP000783287"/>
    </source>
</evidence>
<dbReference type="EMBL" id="JAGQLK010000126">
    <property type="protein sequence ID" value="MCA9383745.1"/>
    <property type="molecule type" value="Genomic_DNA"/>
</dbReference>
<proteinExistence type="predicted"/>
<comment type="caution">
    <text evidence="1">The sequence shown here is derived from an EMBL/GenBank/DDBJ whole genome shotgun (WGS) entry which is preliminary data.</text>
</comment>
<reference evidence="1" key="2">
    <citation type="journal article" date="2021" name="Microbiome">
        <title>Successional dynamics and alternative stable states in a saline activated sludge microbial community over 9 years.</title>
        <authorList>
            <person name="Wang Y."/>
            <person name="Ye J."/>
            <person name="Ju F."/>
            <person name="Liu L."/>
            <person name="Boyd J.A."/>
            <person name="Deng Y."/>
            <person name="Parks D.H."/>
            <person name="Jiang X."/>
            <person name="Yin X."/>
            <person name="Woodcroft B.J."/>
            <person name="Tyson G.W."/>
            <person name="Hugenholtz P."/>
            <person name="Polz M.F."/>
            <person name="Zhang T."/>
        </authorList>
    </citation>
    <scope>NUCLEOTIDE SEQUENCE</scope>
    <source>
        <strain evidence="1">HKST-UBA14</strain>
    </source>
</reference>